<keyword evidence="1" id="KW-0732">Signal</keyword>
<organism evidence="2 3">
    <name type="scientific">Thiocapsa marina 5811</name>
    <dbReference type="NCBI Taxonomy" id="768671"/>
    <lineage>
        <taxon>Bacteria</taxon>
        <taxon>Pseudomonadati</taxon>
        <taxon>Pseudomonadota</taxon>
        <taxon>Gammaproteobacteria</taxon>
        <taxon>Chromatiales</taxon>
        <taxon>Chromatiaceae</taxon>
        <taxon>Thiocapsa</taxon>
    </lineage>
</organism>
<evidence type="ECO:0000313" key="2">
    <source>
        <dbReference type="EMBL" id="EGV19016.1"/>
    </source>
</evidence>
<feature type="signal peptide" evidence="1">
    <location>
        <begin position="1"/>
        <end position="20"/>
    </location>
</feature>
<evidence type="ECO:0000313" key="3">
    <source>
        <dbReference type="Proteomes" id="UP000005459"/>
    </source>
</evidence>
<gene>
    <name evidence="2" type="ORF">ThimaDRAFT_1820</name>
</gene>
<evidence type="ECO:0000256" key="1">
    <source>
        <dbReference type="SAM" id="SignalP"/>
    </source>
</evidence>
<protein>
    <submittedName>
        <fullName evidence="2">Uncharacterized protein</fullName>
    </submittedName>
</protein>
<dbReference type="AlphaFoldDB" id="F9UA68"/>
<proteinExistence type="predicted"/>
<reference evidence="2 3" key="1">
    <citation type="submission" date="2011-06" db="EMBL/GenBank/DDBJ databases">
        <title>The draft genome of Thiocapsa marina 5811.</title>
        <authorList>
            <consortium name="US DOE Joint Genome Institute (JGI-PGF)"/>
            <person name="Lucas S."/>
            <person name="Han J."/>
            <person name="Cheng J.-F."/>
            <person name="Goodwin L."/>
            <person name="Pitluck S."/>
            <person name="Peters L."/>
            <person name="Land M.L."/>
            <person name="Hauser L."/>
            <person name="Vogl K."/>
            <person name="Liu Z."/>
            <person name="Imhoff J."/>
            <person name="Thiel V."/>
            <person name="Frigaard N.-U."/>
            <person name="Bryant D."/>
            <person name="Woyke T.J."/>
        </authorList>
    </citation>
    <scope>NUCLEOTIDE SEQUENCE [LARGE SCALE GENOMIC DNA]</scope>
    <source>
        <strain evidence="2 3">5811</strain>
    </source>
</reference>
<keyword evidence="3" id="KW-1185">Reference proteome</keyword>
<accession>F9UA68</accession>
<feature type="chain" id="PRO_5003387645" evidence="1">
    <location>
        <begin position="21"/>
        <end position="58"/>
    </location>
</feature>
<name>F9UA68_9GAMM</name>
<dbReference type="RefSeq" id="WP_007192696.1">
    <property type="nucleotide sequence ID" value="NZ_AFWV01000005.1"/>
</dbReference>
<dbReference type="Proteomes" id="UP000005459">
    <property type="component" value="Unassembled WGS sequence"/>
</dbReference>
<sequence length="58" mass="5969">MTTTKSALALAVTLFAANIAADTVYQGFAEGNPDLFAHTRESVPALGVQPGVGDSFDL</sequence>
<dbReference type="EMBL" id="AFWV01000005">
    <property type="protein sequence ID" value="EGV19016.1"/>
    <property type="molecule type" value="Genomic_DNA"/>
</dbReference>